<evidence type="ECO:0000256" key="1">
    <source>
        <dbReference type="ARBA" id="ARBA00022491"/>
    </source>
</evidence>
<organism evidence="6 7">
    <name type="scientific">Caldalkalibacillus horti</name>
    <dbReference type="NCBI Taxonomy" id="77523"/>
    <lineage>
        <taxon>Bacteria</taxon>
        <taxon>Bacillati</taxon>
        <taxon>Bacillota</taxon>
        <taxon>Bacilli</taxon>
        <taxon>Bacillales</taxon>
        <taxon>Bacillaceae</taxon>
        <taxon>Caldalkalibacillus</taxon>
    </lineage>
</organism>
<dbReference type="CDD" id="cd19977">
    <property type="entry name" value="PBP1_EndR-like"/>
    <property type="match status" value="1"/>
</dbReference>
<evidence type="ECO:0000256" key="4">
    <source>
        <dbReference type="ARBA" id="ARBA00023163"/>
    </source>
</evidence>
<dbReference type="InterPro" id="IPR000843">
    <property type="entry name" value="HTH_LacI"/>
</dbReference>
<feature type="domain" description="HTH lacI-type" evidence="5">
    <location>
        <begin position="15"/>
        <end position="70"/>
    </location>
</feature>
<sequence length="348" mass="39205">MKSLEVKEGLSIKKPTIADVAHEAGVSKSTVSQYMNKRYEYMSSKTKGKIELAIKELGYTPNYIAKSLKQKRTLTIGIIVANILHHFSTQVSRAIEDLCQERGYQAIICNADDQPDKERSYIDMLRAKQVDGIIAIPTEGNTELYAELVQQGYPVVFLDRTIADIDIPAVVLNNFEAARGAVAHLLQQGHRSIGMLTGPLNISVRRERVDGYLYAMEQHEVEHDYIWMKEVTKANAMAVLENMFTLKQRPTALVIGNDFLLLETLKFVKSKGIKVPDELAFITFDEVEYADLFQPTISTISQPAFQMGRKAAELLLGHISEKKRPAQLKYEFTATMKLRDSCGENRSL</sequence>
<keyword evidence="1" id="KW-0678">Repressor</keyword>
<keyword evidence="4" id="KW-0804">Transcription</keyword>
<dbReference type="RefSeq" id="WP_307396496.1">
    <property type="nucleotide sequence ID" value="NZ_BAAADK010000001.1"/>
</dbReference>
<evidence type="ECO:0000256" key="3">
    <source>
        <dbReference type="ARBA" id="ARBA00023125"/>
    </source>
</evidence>
<protein>
    <submittedName>
        <fullName evidence="6">LacI family kdg operon repressor</fullName>
    </submittedName>
</protein>
<accession>A0ABT9W2Q9</accession>
<dbReference type="Pfam" id="PF00356">
    <property type="entry name" value="LacI"/>
    <property type="match status" value="1"/>
</dbReference>
<dbReference type="CDD" id="cd01392">
    <property type="entry name" value="HTH_LacI"/>
    <property type="match status" value="1"/>
</dbReference>
<dbReference type="SMART" id="SM00354">
    <property type="entry name" value="HTH_LACI"/>
    <property type="match status" value="1"/>
</dbReference>
<evidence type="ECO:0000313" key="6">
    <source>
        <dbReference type="EMBL" id="MDQ0167521.1"/>
    </source>
</evidence>
<dbReference type="SUPFAM" id="SSF47413">
    <property type="entry name" value="lambda repressor-like DNA-binding domains"/>
    <property type="match status" value="1"/>
</dbReference>
<gene>
    <name evidence="6" type="ORF">J2S11_003446</name>
</gene>
<keyword evidence="2" id="KW-0805">Transcription regulation</keyword>
<dbReference type="Pfam" id="PF00532">
    <property type="entry name" value="Peripla_BP_1"/>
    <property type="match status" value="1"/>
</dbReference>
<evidence type="ECO:0000256" key="2">
    <source>
        <dbReference type="ARBA" id="ARBA00023015"/>
    </source>
</evidence>
<dbReference type="InterPro" id="IPR001761">
    <property type="entry name" value="Peripla_BP/Lac1_sug-bd_dom"/>
</dbReference>
<proteinExistence type="predicted"/>
<evidence type="ECO:0000259" key="5">
    <source>
        <dbReference type="PROSITE" id="PS50932"/>
    </source>
</evidence>
<dbReference type="PANTHER" id="PTHR30146">
    <property type="entry name" value="LACI-RELATED TRANSCRIPTIONAL REPRESSOR"/>
    <property type="match status" value="1"/>
</dbReference>
<dbReference type="PROSITE" id="PS50932">
    <property type="entry name" value="HTH_LACI_2"/>
    <property type="match status" value="1"/>
</dbReference>
<dbReference type="SUPFAM" id="SSF53822">
    <property type="entry name" value="Periplasmic binding protein-like I"/>
    <property type="match status" value="1"/>
</dbReference>
<dbReference type="Gene3D" id="3.40.50.2300">
    <property type="match status" value="2"/>
</dbReference>
<comment type="caution">
    <text evidence="6">The sequence shown here is derived from an EMBL/GenBank/DDBJ whole genome shotgun (WGS) entry which is preliminary data.</text>
</comment>
<dbReference type="Gene3D" id="1.10.260.40">
    <property type="entry name" value="lambda repressor-like DNA-binding domains"/>
    <property type="match status" value="1"/>
</dbReference>
<name>A0ABT9W2Q9_9BACI</name>
<dbReference type="Proteomes" id="UP001235840">
    <property type="component" value="Unassembled WGS sequence"/>
</dbReference>
<keyword evidence="3" id="KW-0238">DNA-binding</keyword>
<dbReference type="EMBL" id="JAUSTY010000016">
    <property type="protein sequence ID" value="MDQ0167521.1"/>
    <property type="molecule type" value="Genomic_DNA"/>
</dbReference>
<reference evidence="6 7" key="1">
    <citation type="submission" date="2023-07" db="EMBL/GenBank/DDBJ databases">
        <title>Genomic Encyclopedia of Type Strains, Phase IV (KMG-IV): sequencing the most valuable type-strain genomes for metagenomic binning, comparative biology and taxonomic classification.</title>
        <authorList>
            <person name="Goeker M."/>
        </authorList>
    </citation>
    <scope>NUCLEOTIDE SEQUENCE [LARGE SCALE GENOMIC DNA]</scope>
    <source>
        <strain evidence="6 7">DSM 12751</strain>
    </source>
</reference>
<dbReference type="InterPro" id="IPR028082">
    <property type="entry name" value="Peripla_BP_I"/>
</dbReference>
<evidence type="ECO:0000313" key="7">
    <source>
        <dbReference type="Proteomes" id="UP001235840"/>
    </source>
</evidence>
<dbReference type="PANTHER" id="PTHR30146:SF148">
    <property type="entry name" value="HTH-TYPE TRANSCRIPTIONAL REPRESSOR PURR-RELATED"/>
    <property type="match status" value="1"/>
</dbReference>
<dbReference type="PROSITE" id="PS00356">
    <property type="entry name" value="HTH_LACI_1"/>
    <property type="match status" value="1"/>
</dbReference>
<dbReference type="InterPro" id="IPR010982">
    <property type="entry name" value="Lambda_DNA-bd_dom_sf"/>
</dbReference>
<keyword evidence="7" id="KW-1185">Reference proteome</keyword>